<keyword evidence="5" id="KW-0802">TPR repeat</keyword>
<dbReference type="InterPro" id="IPR001867">
    <property type="entry name" value="OmpR/PhoB-type_DNA-bd"/>
</dbReference>
<dbReference type="InterPro" id="IPR011990">
    <property type="entry name" value="TPR-like_helical_dom_sf"/>
</dbReference>
<dbReference type="GO" id="GO:0003677">
    <property type="term" value="F:DNA binding"/>
    <property type="evidence" value="ECO:0007669"/>
    <property type="project" value="UniProtKB-UniRule"/>
</dbReference>
<evidence type="ECO:0000256" key="7">
    <source>
        <dbReference type="SAM" id="MobiDB-lite"/>
    </source>
</evidence>
<dbReference type="Pfam" id="PF03704">
    <property type="entry name" value="BTAD"/>
    <property type="match status" value="1"/>
</dbReference>
<name>A0A918EDR9_9PSEU</name>
<dbReference type="SMART" id="SM00862">
    <property type="entry name" value="Trans_reg_C"/>
    <property type="match status" value="1"/>
</dbReference>
<dbReference type="PANTHER" id="PTHR35807">
    <property type="entry name" value="TRANSCRIPTIONAL REGULATOR REDD-RELATED"/>
    <property type="match status" value="1"/>
</dbReference>
<dbReference type="AlphaFoldDB" id="A0A918EDR9"/>
<keyword evidence="10" id="KW-1185">Reference proteome</keyword>
<evidence type="ECO:0000256" key="4">
    <source>
        <dbReference type="ARBA" id="ARBA00023163"/>
    </source>
</evidence>
<dbReference type="GO" id="GO:0006355">
    <property type="term" value="P:regulation of DNA-templated transcription"/>
    <property type="evidence" value="ECO:0007669"/>
    <property type="project" value="InterPro"/>
</dbReference>
<feature type="domain" description="OmpR/PhoB-type" evidence="8">
    <location>
        <begin position="1"/>
        <end position="93"/>
    </location>
</feature>
<reference evidence="9" key="1">
    <citation type="journal article" date="2014" name="Int. J. Syst. Evol. Microbiol.">
        <title>Complete genome sequence of Corynebacterium casei LMG S-19264T (=DSM 44701T), isolated from a smear-ripened cheese.</title>
        <authorList>
            <consortium name="US DOE Joint Genome Institute (JGI-PGF)"/>
            <person name="Walter F."/>
            <person name="Albersmeier A."/>
            <person name="Kalinowski J."/>
            <person name="Ruckert C."/>
        </authorList>
    </citation>
    <scope>NUCLEOTIDE SEQUENCE</scope>
    <source>
        <strain evidence="9">JCM 3313</strain>
    </source>
</reference>
<feature type="DNA-binding region" description="OmpR/PhoB-type" evidence="6">
    <location>
        <begin position="1"/>
        <end position="93"/>
    </location>
</feature>
<dbReference type="Gene3D" id="1.10.10.10">
    <property type="entry name" value="Winged helix-like DNA-binding domain superfamily/Winged helix DNA-binding domain"/>
    <property type="match status" value="2"/>
</dbReference>
<evidence type="ECO:0000259" key="8">
    <source>
        <dbReference type="PROSITE" id="PS51755"/>
    </source>
</evidence>
<evidence type="ECO:0000256" key="2">
    <source>
        <dbReference type="ARBA" id="ARBA00023015"/>
    </source>
</evidence>
<dbReference type="InterPro" id="IPR016032">
    <property type="entry name" value="Sig_transdc_resp-reg_C-effctor"/>
</dbReference>
<reference evidence="9" key="2">
    <citation type="submission" date="2020-09" db="EMBL/GenBank/DDBJ databases">
        <authorList>
            <person name="Sun Q."/>
            <person name="Ohkuma M."/>
        </authorList>
    </citation>
    <scope>NUCLEOTIDE SEQUENCE</scope>
    <source>
        <strain evidence="9">JCM 3313</strain>
    </source>
</reference>
<dbReference type="SMART" id="SM01043">
    <property type="entry name" value="BTAD"/>
    <property type="match status" value="1"/>
</dbReference>
<feature type="region of interest" description="Disordered" evidence="7">
    <location>
        <begin position="236"/>
        <end position="259"/>
    </location>
</feature>
<dbReference type="Proteomes" id="UP000639606">
    <property type="component" value="Unassembled WGS sequence"/>
</dbReference>
<comment type="caution">
    <text evidence="9">The sequence shown here is derived from an EMBL/GenBank/DDBJ whole genome shotgun (WGS) entry which is preliminary data.</text>
</comment>
<dbReference type="GO" id="GO:0000160">
    <property type="term" value="P:phosphorelay signal transduction system"/>
    <property type="evidence" value="ECO:0007669"/>
    <property type="project" value="InterPro"/>
</dbReference>
<evidence type="ECO:0000256" key="3">
    <source>
        <dbReference type="ARBA" id="ARBA00023125"/>
    </source>
</evidence>
<proteinExistence type="inferred from homology"/>
<dbReference type="Gene3D" id="1.25.40.10">
    <property type="entry name" value="Tetratricopeptide repeat domain"/>
    <property type="match status" value="3"/>
</dbReference>
<protein>
    <submittedName>
        <fullName evidence="9">SARP family transcriptional regulator</fullName>
    </submittedName>
</protein>
<keyword evidence="2" id="KW-0805">Transcription regulation</keyword>
<dbReference type="Gene3D" id="3.40.50.300">
    <property type="entry name" value="P-loop containing nucleotide triphosphate hydrolases"/>
    <property type="match status" value="1"/>
</dbReference>
<dbReference type="Pfam" id="PF00486">
    <property type="entry name" value="Trans_reg_C"/>
    <property type="match status" value="1"/>
</dbReference>
<accession>A0A918EDR9</accession>
<feature type="repeat" description="TPR" evidence="5">
    <location>
        <begin position="792"/>
        <end position="825"/>
    </location>
</feature>
<sequence>MDLRVLGAVEAWSAGRRLDLGSRKQRLVLAVLALEANRSVPVDRLIDLVWGPAPPASARGTVQALVSRLRTAFRQADDPPEIANEGAGYVLRVDPAAVDAHRFARLVALAREADDERAAELLGRALALWRGEPLADAAPPEVRDRLCGGLREARWTALEDWLEILVRLGEGRQVLDELTEAVAEQPVRQRLVGLLMHSLHREGRTNDALAAYRALRTRLADEFGLDPAPELRELETRILRGDPPPDAPRATERAAEPARPAELPHDVAGFVGREAELAKLDAGTGAAGGPAGGTDIWVVSGAPGVGKTALALRWAHRARERFPDGQLYVDLRGFDAEHEPLPPSAALAQLLRGLGCDPRSVPPDLDGQAKLFRSTVAGRRVLVVLDNARDAAQVTPLLPPSGAVLVTSRNRLGELVALAGARALPLDVLPERDSLRLLEEALGREHVSAEPAAAAQLARLCGHLPLALRIAAANAAAGPEPELGYLVRELSQGDLLAELTVDGAGESPVARAMALSYRALPAEQRRLFRGLGAVPGRTFTAEAVSALVGQPQAVVNRQLKALAAAHLVERHGRGRYRSHDLLRRYAVDRAEAEDDEHDRERARERLYEHYLSTADAAGRALIPHFLRLPRATPPTDRFPDADAALAWLDEEWANLTAAVDAAARRGPRPHAWHLADALRAFFHHRGHHAEWLAAASAGLAAAHAAGDRRAQAAMHQSIALACVNNGRYEEAVEHLTAALRGHAGSGWAEGEAAALNNLSAAHQRLGAPREAIACGLRSLRLYEEQDNPAGITMSLANVGFAYWQLGELTRAREHFGRALELGERTGARFNVAVLLVDLGNAHRDLGEHDAAEDLYARALGTNRELGYRYGEATALAGRALLRCTTGVTARTRADAELAVELTERIGDRGTLAWTLNALGAVCLRLGAAAEAQAHHLRALELARETSFSWGETDALTRLAAALVRLGDLDQAQLHGEVALERARACGYRPVEIRALRTLSRVRVRRGQHDLAAQLSDQAQALFAETGYHPDPDLDEHPHIRR</sequence>
<dbReference type="InterPro" id="IPR005158">
    <property type="entry name" value="BTAD"/>
</dbReference>
<evidence type="ECO:0000313" key="10">
    <source>
        <dbReference type="Proteomes" id="UP000639606"/>
    </source>
</evidence>
<dbReference type="PROSITE" id="PS51755">
    <property type="entry name" value="OMPR_PHOB"/>
    <property type="match status" value="1"/>
</dbReference>
<organism evidence="9 10">
    <name type="scientific">Saccharothrix coeruleofusca</name>
    <dbReference type="NCBI Taxonomy" id="33919"/>
    <lineage>
        <taxon>Bacteria</taxon>
        <taxon>Bacillati</taxon>
        <taxon>Actinomycetota</taxon>
        <taxon>Actinomycetes</taxon>
        <taxon>Pseudonocardiales</taxon>
        <taxon>Pseudonocardiaceae</taxon>
        <taxon>Saccharothrix</taxon>
    </lineage>
</organism>
<evidence type="ECO:0000313" key="9">
    <source>
        <dbReference type="EMBL" id="GGP59958.1"/>
    </source>
</evidence>
<dbReference type="PRINTS" id="PR00364">
    <property type="entry name" value="DISEASERSIST"/>
</dbReference>
<keyword evidence="3 6" id="KW-0238">DNA-binding</keyword>
<dbReference type="PANTHER" id="PTHR35807:SF1">
    <property type="entry name" value="TRANSCRIPTIONAL REGULATOR REDD"/>
    <property type="match status" value="1"/>
</dbReference>
<dbReference type="CDD" id="cd15831">
    <property type="entry name" value="BTAD"/>
    <property type="match status" value="1"/>
</dbReference>
<comment type="similarity">
    <text evidence="1">Belongs to the AfsR/DnrI/RedD regulatory family.</text>
</comment>
<keyword evidence="4" id="KW-0804">Transcription</keyword>
<dbReference type="RefSeq" id="WP_189224383.1">
    <property type="nucleotide sequence ID" value="NZ_BMRG01000006.1"/>
</dbReference>
<dbReference type="SMART" id="SM00028">
    <property type="entry name" value="TPR"/>
    <property type="match status" value="6"/>
</dbReference>
<dbReference type="SUPFAM" id="SSF46894">
    <property type="entry name" value="C-terminal effector domain of the bipartite response regulators"/>
    <property type="match status" value="1"/>
</dbReference>
<dbReference type="Pfam" id="PF13424">
    <property type="entry name" value="TPR_12"/>
    <property type="match status" value="2"/>
</dbReference>
<gene>
    <name evidence="9" type="ORF">GCM10010185_35470</name>
</gene>
<dbReference type="InterPro" id="IPR019734">
    <property type="entry name" value="TPR_rpt"/>
</dbReference>
<dbReference type="InterPro" id="IPR036388">
    <property type="entry name" value="WH-like_DNA-bd_sf"/>
</dbReference>
<dbReference type="SUPFAM" id="SSF48452">
    <property type="entry name" value="TPR-like"/>
    <property type="match status" value="3"/>
</dbReference>
<dbReference type="PROSITE" id="PS50005">
    <property type="entry name" value="TPR"/>
    <property type="match status" value="2"/>
</dbReference>
<evidence type="ECO:0000256" key="5">
    <source>
        <dbReference type="PROSITE-ProRule" id="PRU00339"/>
    </source>
</evidence>
<dbReference type="InterPro" id="IPR027417">
    <property type="entry name" value="P-loop_NTPase"/>
</dbReference>
<dbReference type="EMBL" id="BMRG01000006">
    <property type="protein sequence ID" value="GGP59958.1"/>
    <property type="molecule type" value="Genomic_DNA"/>
</dbReference>
<feature type="repeat" description="TPR" evidence="5">
    <location>
        <begin position="832"/>
        <end position="865"/>
    </location>
</feature>
<dbReference type="InterPro" id="IPR051677">
    <property type="entry name" value="AfsR-DnrI-RedD_regulator"/>
</dbReference>
<evidence type="ECO:0000256" key="1">
    <source>
        <dbReference type="ARBA" id="ARBA00005820"/>
    </source>
</evidence>
<evidence type="ECO:0000256" key="6">
    <source>
        <dbReference type="PROSITE-ProRule" id="PRU01091"/>
    </source>
</evidence>
<dbReference type="SUPFAM" id="SSF52540">
    <property type="entry name" value="P-loop containing nucleoside triphosphate hydrolases"/>
    <property type="match status" value="1"/>
</dbReference>